<keyword evidence="9 12" id="KW-0472">Membrane</keyword>
<dbReference type="PANTHER" id="PTHR21248">
    <property type="entry name" value="CARDIOLIPIN SYNTHASE"/>
    <property type="match status" value="1"/>
</dbReference>
<sequence>MSVIFTHAMIVIGVLATGTAIIWVLQQRRSPQSALAWILFIVTLPYAGVPLFFAFGVRKRGTRYEPITFTERAAPKPVHPLDDQLRRFGVPPVTHGNRLIFDRDAAEARKTLDRLIATAQSQIEVMLYRLDPDPYSREFVAALTAAAGRGVEVRMILDQIGTLRRPRRALRRFTEAGGQLQMFSPFPRLAATGRLNLRNHRKMVVVDGQRLWGGGRNVGAFYLGPPDKAETWNDVSFTLEGPVVSRYREVFEADWAKEIRDLPRPVTAPATGPGSTEAQLIPSGPDFDHDGLHDALVHQIHAAKRRIWIATPYFLPTDQLLHALVTAARLGRDVRIMVPAASNQKVADFARGAYLRHLEEVGCTILRYTPRMIHAKAMVIDGVAIVGSANFDIRSMLLNFETALALYDAKSVDAVSDWFEAQAPACETGTRPARLPRRLAEATFRLGAPML</sequence>
<keyword evidence="8 12" id="KW-1133">Transmembrane helix</keyword>
<keyword evidence="15" id="KW-1185">Reference proteome</keyword>
<gene>
    <name evidence="14" type="primary">cls</name>
    <name evidence="14" type="ORF">STA1M1_11800</name>
</gene>
<dbReference type="InterPro" id="IPR025202">
    <property type="entry name" value="PLD-like_dom"/>
</dbReference>
<dbReference type="RefSeq" id="WP_281841302.1">
    <property type="nucleotide sequence ID" value="NZ_BROH01000002.1"/>
</dbReference>
<comment type="function">
    <text evidence="1">Could be a virulence factor.</text>
</comment>
<evidence type="ECO:0000256" key="3">
    <source>
        <dbReference type="ARBA" id="ARBA00004651"/>
    </source>
</evidence>
<dbReference type="InterPro" id="IPR027379">
    <property type="entry name" value="CLS_N"/>
</dbReference>
<feature type="domain" description="PLD phosphodiesterase" evidence="13">
    <location>
        <begin position="369"/>
        <end position="395"/>
    </location>
</feature>
<dbReference type="PANTHER" id="PTHR21248:SF22">
    <property type="entry name" value="PHOSPHOLIPASE D"/>
    <property type="match status" value="1"/>
</dbReference>
<evidence type="ECO:0000256" key="2">
    <source>
        <dbReference type="ARBA" id="ARBA00004613"/>
    </source>
</evidence>
<reference evidence="14" key="1">
    <citation type="journal article" date="2023" name="Int. J. Syst. Evol. Microbiol.">
        <title>Sinisalibacter aestuarii sp. nov., isolated from estuarine sediment of the Arakawa River.</title>
        <authorList>
            <person name="Arafat S.T."/>
            <person name="Hirano S."/>
            <person name="Sato A."/>
            <person name="Takeuchi K."/>
            <person name="Yasuda T."/>
            <person name="Terahara T."/>
            <person name="Hamada M."/>
            <person name="Kobayashi T."/>
        </authorList>
    </citation>
    <scope>NUCLEOTIDE SEQUENCE</scope>
    <source>
        <strain evidence="14">B-399</strain>
    </source>
</reference>
<protein>
    <recommendedName>
        <fullName evidence="4">Phospholipase D</fullName>
    </recommendedName>
    <alternativeName>
        <fullName evidence="10">Choline phosphatase</fullName>
    </alternativeName>
</protein>
<feature type="transmembrane region" description="Helical" evidence="12">
    <location>
        <begin position="37"/>
        <end position="57"/>
    </location>
</feature>
<evidence type="ECO:0000313" key="15">
    <source>
        <dbReference type="Proteomes" id="UP001144205"/>
    </source>
</evidence>
<evidence type="ECO:0000256" key="12">
    <source>
        <dbReference type="SAM" id="Phobius"/>
    </source>
</evidence>
<dbReference type="Gene3D" id="3.30.870.10">
    <property type="entry name" value="Endonuclease Chain A"/>
    <property type="match status" value="2"/>
</dbReference>
<comment type="caution">
    <text evidence="14">The sequence shown here is derived from an EMBL/GenBank/DDBJ whole genome shotgun (WGS) entry which is preliminary data.</text>
</comment>
<dbReference type="Proteomes" id="UP001144205">
    <property type="component" value="Unassembled WGS sequence"/>
</dbReference>
<organism evidence="14 15">
    <name type="scientific">Sinisalibacter aestuarii</name>
    <dbReference type="NCBI Taxonomy" id="2949426"/>
    <lineage>
        <taxon>Bacteria</taxon>
        <taxon>Pseudomonadati</taxon>
        <taxon>Pseudomonadota</taxon>
        <taxon>Alphaproteobacteria</taxon>
        <taxon>Rhodobacterales</taxon>
        <taxon>Roseobacteraceae</taxon>
        <taxon>Sinisalibacter</taxon>
    </lineage>
</organism>
<evidence type="ECO:0000256" key="10">
    <source>
        <dbReference type="ARBA" id="ARBA00029594"/>
    </source>
</evidence>
<evidence type="ECO:0000259" key="13">
    <source>
        <dbReference type="PROSITE" id="PS50035"/>
    </source>
</evidence>
<dbReference type="SUPFAM" id="SSF56024">
    <property type="entry name" value="Phospholipase D/nuclease"/>
    <property type="match status" value="2"/>
</dbReference>
<name>A0ABQ5LSS9_9RHOB</name>
<evidence type="ECO:0000256" key="9">
    <source>
        <dbReference type="ARBA" id="ARBA00023136"/>
    </source>
</evidence>
<dbReference type="InterPro" id="IPR001736">
    <property type="entry name" value="PLipase_D/transphosphatidylase"/>
</dbReference>
<dbReference type="PROSITE" id="PS50035">
    <property type="entry name" value="PLD"/>
    <property type="match status" value="2"/>
</dbReference>
<evidence type="ECO:0000256" key="11">
    <source>
        <dbReference type="SAM" id="MobiDB-lite"/>
    </source>
</evidence>
<dbReference type="Pfam" id="PF13091">
    <property type="entry name" value="PLDc_2"/>
    <property type="match status" value="2"/>
</dbReference>
<keyword evidence="7 12" id="KW-0812">Transmembrane</keyword>
<evidence type="ECO:0000256" key="5">
    <source>
        <dbReference type="ARBA" id="ARBA00022475"/>
    </source>
</evidence>
<feature type="domain" description="PLD phosphodiesterase" evidence="13">
    <location>
        <begin position="195"/>
        <end position="222"/>
    </location>
</feature>
<dbReference type="SMART" id="SM00155">
    <property type="entry name" value="PLDc"/>
    <property type="match status" value="2"/>
</dbReference>
<dbReference type="Pfam" id="PF13396">
    <property type="entry name" value="PLDc_N"/>
    <property type="match status" value="1"/>
</dbReference>
<evidence type="ECO:0000256" key="4">
    <source>
        <dbReference type="ARBA" id="ARBA00018392"/>
    </source>
</evidence>
<evidence type="ECO:0000256" key="6">
    <source>
        <dbReference type="ARBA" id="ARBA00022525"/>
    </source>
</evidence>
<comment type="subcellular location">
    <subcellularLocation>
        <location evidence="3">Cell membrane</location>
        <topology evidence="3">Multi-pass membrane protein</topology>
    </subcellularLocation>
    <subcellularLocation>
        <location evidence="2">Secreted</location>
    </subcellularLocation>
</comment>
<feature type="region of interest" description="Disordered" evidence="11">
    <location>
        <begin position="264"/>
        <end position="284"/>
    </location>
</feature>
<evidence type="ECO:0000313" key="14">
    <source>
        <dbReference type="EMBL" id="GKY87311.1"/>
    </source>
</evidence>
<dbReference type="EMBL" id="BROH01000002">
    <property type="protein sequence ID" value="GKY87311.1"/>
    <property type="molecule type" value="Genomic_DNA"/>
</dbReference>
<keyword evidence="5" id="KW-1003">Cell membrane</keyword>
<proteinExistence type="predicted"/>
<evidence type="ECO:0000256" key="1">
    <source>
        <dbReference type="ARBA" id="ARBA00003145"/>
    </source>
</evidence>
<keyword evidence="6" id="KW-0964">Secreted</keyword>
<accession>A0ABQ5LSS9</accession>
<evidence type="ECO:0000256" key="8">
    <source>
        <dbReference type="ARBA" id="ARBA00022989"/>
    </source>
</evidence>
<feature type="transmembrane region" description="Helical" evidence="12">
    <location>
        <begin position="6"/>
        <end position="25"/>
    </location>
</feature>
<evidence type="ECO:0000256" key="7">
    <source>
        <dbReference type="ARBA" id="ARBA00022692"/>
    </source>
</evidence>